<evidence type="ECO:0000256" key="1">
    <source>
        <dbReference type="ARBA" id="ARBA00022801"/>
    </source>
</evidence>
<dbReference type="GO" id="GO:0004301">
    <property type="term" value="F:epoxide hydrolase activity"/>
    <property type="evidence" value="ECO:0007669"/>
    <property type="project" value="TreeGrafter"/>
</dbReference>
<evidence type="ECO:0000259" key="2">
    <source>
        <dbReference type="Pfam" id="PF00561"/>
    </source>
</evidence>
<dbReference type="EMBL" id="JAAABI010000002">
    <property type="protein sequence ID" value="NAY91732.1"/>
    <property type="molecule type" value="Genomic_DNA"/>
</dbReference>
<dbReference type="InterPro" id="IPR051340">
    <property type="entry name" value="Haloalkane_dehalogenase"/>
</dbReference>
<dbReference type="InterPro" id="IPR029058">
    <property type="entry name" value="AB_hydrolase_fold"/>
</dbReference>
<dbReference type="PANTHER" id="PTHR42977">
    <property type="entry name" value="HYDROLASE-RELATED"/>
    <property type="match status" value="1"/>
</dbReference>
<sequence>MFDINRKLYPFESKYLLLGDETKLHYVDEGEGPVILMLHGNPTWSFLYRNMIKELSSDFRCVAPDLSGFGKSEPAKGFDFRAASHAELIIEFVNHLQLKDVILICQDWGGPIGLNLAISNPANIKGMVLGNTWGWPLKGSLRFELFSRLNGGFIGRSMAYAFNGVWRLFMRAGFYHKVPKEVLNMYAAPFKKRSRRKQTSVFPRELIKAYDFENRIINNFKTIEHIPVLFLWGTKDFAFKTGALKRFQKLFVNHQTHPLQAGHFWQEDAWLEASQWFRKWYKEHQMT</sequence>
<dbReference type="Gene3D" id="3.40.50.1820">
    <property type="entry name" value="alpha/beta hydrolase"/>
    <property type="match status" value="1"/>
</dbReference>
<gene>
    <name evidence="3" type="ORF">GTQ34_07375</name>
</gene>
<accession>A0A964WXC9</accession>
<protein>
    <submittedName>
        <fullName evidence="3">Alpha/beta fold hydrolase</fullName>
    </submittedName>
</protein>
<dbReference type="SUPFAM" id="SSF53474">
    <property type="entry name" value="alpha/beta-Hydrolases"/>
    <property type="match status" value="1"/>
</dbReference>
<dbReference type="AlphaFoldDB" id="A0A964WXC9"/>
<dbReference type="Proteomes" id="UP000667650">
    <property type="component" value="Unassembled WGS sequence"/>
</dbReference>
<name>A0A964WXC9_9FLAO</name>
<feature type="domain" description="AB hydrolase-1" evidence="2">
    <location>
        <begin position="33"/>
        <end position="268"/>
    </location>
</feature>
<dbReference type="RefSeq" id="WP_166523136.1">
    <property type="nucleotide sequence ID" value="NZ_JAAABI010000002.1"/>
</dbReference>
<dbReference type="InterPro" id="IPR000073">
    <property type="entry name" value="AB_hydrolase_1"/>
</dbReference>
<evidence type="ECO:0000313" key="4">
    <source>
        <dbReference type="Proteomes" id="UP000667650"/>
    </source>
</evidence>
<keyword evidence="1 3" id="KW-0378">Hydrolase</keyword>
<evidence type="ECO:0000313" key="3">
    <source>
        <dbReference type="EMBL" id="NAY91732.1"/>
    </source>
</evidence>
<organism evidence="3 4">
    <name type="scientific">Flagellimonas ochracea</name>
    <dbReference type="NCBI Taxonomy" id="2696472"/>
    <lineage>
        <taxon>Bacteria</taxon>
        <taxon>Pseudomonadati</taxon>
        <taxon>Bacteroidota</taxon>
        <taxon>Flavobacteriia</taxon>
        <taxon>Flavobacteriales</taxon>
        <taxon>Flavobacteriaceae</taxon>
        <taxon>Flagellimonas</taxon>
    </lineage>
</organism>
<reference evidence="3" key="1">
    <citation type="submission" date="2020-01" db="EMBL/GenBank/DDBJ databases">
        <title>Muricauda ochracea sp. nov., isolated from a tidal flat of Garorim bay in Korea.</title>
        <authorList>
            <person name="Kim D."/>
            <person name="Yoo Y."/>
            <person name="Kim J.-J."/>
        </authorList>
    </citation>
    <scope>NUCLEOTIDE SEQUENCE</scope>
    <source>
        <strain evidence="3">JGD-17</strain>
    </source>
</reference>
<dbReference type="PRINTS" id="PR00111">
    <property type="entry name" value="ABHYDROLASE"/>
</dbReference>
<dbReference type="Pfam" id="PF00561">
    <property type="entry name" value="Abhydrolase_1"/>
    <property type="match status" value="1"/>
</dbReference>
<comment type="caution">
    <text evidence="3">The sequence shown here is derived from an EMBL/GenBank/DDBJ whole genome shotgun (WGS) entry which is preliminary data.</text>
</comment>
<dbReference type="PANTHER" id="PTHR42977:SF3">
    <property type="entry name" value="AB HYDROLASE-1 DOMAIN-CONTAINING PROTEIN"/>
    <property type="match status" value="1"/>
</dbReference>
<keyword evidence="4" id="KW-1185">Reference proteome</keyword>
<proteinExistence type="predicted"/>